<keyword evidence="2" id="KW-0238">DNA-binding</keyword>
<feature type="compositionally biased region" description="Polar residues" evidence="4">
    <location>
        <begin position="432"/>
        <end position="453"/>
    </location>
</feature>
<feature type="compositionally biased region" description="Basic and acidic residues" evidence="4">
    <location>
        <begin position="288"/>
        <end position="307"/>
    </location>
</feature>
<dbReference type="SUPFAM" id="SSF46785">
    <property type="entry name" value="Winged helix' DNA-binding domain"/>
    <property type="match status" value="1"/>
</dbReference>
<evidence type="ECO:0000313" key="7">
    <source>
        <dbReference type="Proteomes" id="UP001140949"/>
    </source>
</evidence>
<proteinExistence type="predicted"/>
<evidence type="ECO:0000256" key="3">
    <source>
        <dbReference type="ARBA" id="ARBA00023242"/>
    </source>
</evidence>
<dbReference type="GO" id="GO:0000786">
    <property type="term" value="C:nucleosome"/>
    <property type="evidence" value="ECO:0007669"/>
    <property type="project" value="InterPro"/>
</dbReference>
<protein>
    <submittedName>
        <fullName evidence="6">HMG-Y-related protein A-like</fullName>
    </submittedName>
</protein>
<accession>A0AAX6H6X9</accession>
<comment type="caution">
    <text evidence="6">The sequence shown here is derived from an EMBL/GenBank/DDBJ whole genome shotgun (WGS) entry which is preliminary data.</text>
</comment>
<feature type="region of interest" description="Disordered" evidence="4">
    <location>
        <begin position="238"/>
        <end position="679"/>
    </location>
</feature>
<dbReference type="InterPro" id="IPR036388">
    <property type="entry name" value="WH-like_DNA-bd_sf"/>
</dbReference>
<evidence type="ECO:0000256" key="2">
    <source>
        <dbReference type="ARBA" id="ARBA00023125"/>
    </source>
</evidence>
<feature type="compositionally biased region" description="Basic and acidic residues" evidence="4">
    <location>
        <begin position="652"/>
        <end position="679"/>
    </location>
</feature>
<gene>
    <name evidence="6" type="ORF">M6B38_326245</name>
</gene>
<evidence type="ECO:0000256" key="1">
    <source>
        <dbReference type="ARBA" id="ARBA00004123"/>
    </source>
</evidence>
<dbReference type="GO" id="GO:0006334">
    <property type="term" value="P:nucleosome assembly"/>
    <property type="evidence" value="ECO:0007669"/>
    <property type="project" value="InterPro"/>
</dbReference>
<feature type="compositionally biased region" description="Basic and acidic residues" evidence="4">
    <location>
        <begin position="141"/>
        <end position="158"/>
    </location>
</feature>
<evidence type="ECO:0000256" key="4">
    <source>
        <dbReference type="SAM" id="MobiDB-lite"/>
    </source>
</evidence>
<comment type="subcellular location">
    <subcellularLocation>
        <location evidence="1">Nucleus</location>
    </subcellularLocation>
</comment>
<reference evidence="6" key="2">
    <citation type="submission" date="2023-04" db="EMBL/GenBank/DDBJ databases">
        <authorList>
            <person name="Bruccoleri R.E."/>
            <person name="Oakeley E.J."/>
            <person name="Faust A.-M."/>
            <person name="Dessus-Babus S."/>
            <person name="Altorfer M."/>
            <person name="Burckhardt D."/>
            <person name="Oertli M."/>
            <person name="Naumann U."/>
            <person name="Petersen F."/>
            <person name="Wong J."/>
        </authorList>
    </citation>
    <scope>NUCLEOTIDE SEQUENCE</scope>
    <source>
        <strain evidence="6">GSM-AAB239-AS_SAM_17_03QT</strain>
        <tissue evidence="6">Leaf</tissue>
    </source>
</reference>
<organism evidence="6 7">
    <name type="scientific">Iris pallida</name>
    <name type="common">Sweet iris</name>
    <dbReference type="NCBI Taxonomy" id="29817"/>
    <lineage>
        <taxon>Eukaryota</taxon>
        <taxon>Viridiplantae</taxon>
        <taxon>Streptophyta</taxon>
        <taxon>Embryophyta</taxon>
        <taxon>Tracheophyta</taxon>
        <taxon>Spermatophyta</taxon>
        <taxon>Magnoliopsida</taxon>
        <taxon>Liliopsida</taxon>
        <taxon>Asparagales</taxon>
        <taxon>Iridaceae</taxon>
        <taxon>Iridoideae</taxon>
        <taxon>Irideae</taxon>
        <taxon>Iris</taxon>
    </lineage>
</organism>
<feature type="compositionally biased region" description="Basic residues" evidence="4">
    <location>
        <begin position="249"/>
        <end position="259"/>
    </location>
</feature>
<evidence type="ECO:0000259" key="5">
    <source>
        <dbReference type="PROSITE" id="PS51504"/>
    </source>
</evidence>
<feature type="compositionally biased region" description="Basic and acidic residues" evidence="4">
    <location>
        <begin position="546"/>
        <end position="555"/>
    </location>
</feature>
<dbReference type="GO" id="GO:0031492">
    <property type="term" value="F:nucleosomal DNA binding"/>
    <property type="evidence" value="ECO:0007669"/>
    <property type="project" value="TreeGrafter"/>
</dbReference>
<dbReference type="PANTHER" id="PTHR11467">
    <property type="entry name" value="HISTONE H1"/>
    <property type="match status" value="1"/>
</dbReference>
<dbReference type="AlphaFoldDB" id="A0AAX6H6X9"/>
<evidence type="ECO:0000313" key="6">
    <source>
        <dbReference type="EMBL" id="KAJ6836583.1"/>
    </source>
</evidence>
<keyword evidence="7" id="KW-1185">Reference proteome</keyword>
<dbReference type="Proteomes" id="UP001140949">
    <property type="component" value="Unassembled WGS sequence"/>
</dbReference>
<feature type="region of interest" description="Disordered" evidence="4">
    <location>
        <begin position="180"/>
        <end position="221"/>
    </location>
</feature>
<dbReference type="InterPro" id="IPR005818">
    <property type="entry name" value="Histone_H1/H5_H15"/>
</dbReference>
<name>A0AAX6H6X9_IRIPA</name>
<feature type="region of interest" description="Disordered" evidence="4">
    <location>
        <begin position="81"/>
        <end position="167"/>
    </location>
</feature>
<dbReference type="SMART" id="SM00526">
    <property type="entry name" value="H15"/>
    <property type="match status" value="1"/>
</dbReference>
<dbReference type="PANTHER" id="PTHR11467:SF109">
    <property type="entry name" value="H15 DOMAIN-CONTAINING PROTEIN"/>
    <property type="match status" value="1"/>
</dbReference>
<dbReference type="PRINTS" id="PR00929">
    <property type="entry name" value="ATHOOK"/>
</dbReference>
<sequence>MIMASNGTTCRRRTPDHPPYALMIGTAIRSLAEEGGSTEESISRFIRSHYASIPPAHDLLLPYYLHRLTVRAEFLVSAPGRYLLPPDPQEEEEPQPQEEPQPPQPEEEPQLPQPEQEPQLPQPPQPEGEGERQPPQPEEEENKRSDHGDPTAEQKEGEDNANMEEGLPFVCLGDLVMELQPSASSPAGPKPVDVPMRKRGRPSTKKKDNNMSPETMGLPESGGALLVSATTLFPVALECDTLEPDNGPRKRGRKPKKKKNDMSTESVGLAESGGCGSSVPTIASESAAPERNDLDPNKEADEPDNRSPRKRGRPPKKNDGSCLAESGGCGSSVPMFVSESMAPDRNNLEPNNEGDQPDNRPRKRGRPKKMSPETIVPMESSGRGLSVSSPLPSVLVALENESVEKERNMPDTMPKRLGRPPKSKPMLAADETPTTSKCEPVSVSATARESTGKPSGRPPNSGEKTDNGEPESAGATAEKTTGKRLGRPPKDSGKKKDTGDSESWGTTVEKSTAYSGEMTDNGEPDPAGATTEKKMGKRLGRAPKNPGKEKDKGEPESGGTAAEKSTVERRGRPRKTEPESTGATTEKKTGKRLGRPPKNSVEKKDEGEPNSVMATAEESTSKRRGRPPKTKTDTGEPVFATRKRLGRPPKNSGEKTIEEKTGEQKPEDLVVEPKDLPSL</sequence>
<dbReference type="Gene3D" id="1.10.10.10">
    <property type="entry name" value="Winged helix-like DNA-binding domain superfamily/Winged helix DNA-binding domain"/>
    <property type="match status" value="1"/>
</dbReference>
<dbReference type="SMART" id="SM00384">
    <property type="entry name" value="AT_hook"/>
    <property type="match status" value="12"/>
</dbReference>
<dbReference type="GO" id="GO:0003690">
    <property type="term" value="F:double-stranded DNA binding"/>
    <property type="evidence" value="ECO:0007669"/>
    <property type="project" value="TreeGrafter"/>
</dbReference>
<feature type="compositionally biased region" description="Low complexity" evidence="4">
    <location>
        <begin position="380"/>
        <end position="396"/>
    </location>
</feature>
<dbReference type="InterPro" id="IPR036390">
    <property type="entry name" value="WH_DNA-bd_sf"/>
</dbReference>
<feature type="domain" description="H15" evidence="5">
    <location>
        <begin position="16"/>
        <end position="86"/>
    </location>
</feature>
<keyword evidence="3" id="KW-0539">Nucleus</keyword>
<feature type="compositionally biased region" description="Basic and acidic residues" evidence="4">
    <location>
        <begin position="565"/>
        <end position="578"/>
    </location>
</feature>
<feature type="compositionally biased region" description="Polar residues" evidence="4">
    <location>
        <begin position="503"/>
        <end position="514"/>
    </location>
</feature>
<dbReference type="GO" id="GO:0030261">
    <property type="term" value="P:chromosome condensation"/>
    <property type="evidence" value="ECO:0007669"/>
    <property type="project" value="TreeGrafter"/>
</dbReference>
<feature type="compositionally biased region" description="Basic and acidic residues" evidence="4">
    <location>
        <begin position="488"/>
        <end position="499"/>
    </location>
</feature>
<dbReference type="InterPro" id="IPR017956">
    <property type="entry name" value="AT_hook_DNA-bd_motif"/>
</dbReference>
<dbReference type="EMBL" id="JANAVB010011999">
    <property type="protein sequence ID" value="KAJ6836583.1"/>
    <property type="molecule type" value="Genomic_DNA"/>
</dbReference>
<reference evidence="6" key="1">
    <citation type="journal article" date="2023" name="GigaByte">
        <title>Genome assembly of the bearded iris, Iris pallida Lam.</title>
        <authorList>
            <person name="Bruccoleri R.E."/>
            <person name="Oakeley E.J."/>
            <person name="Faust A.M.E."/>
            <person name="Altorfer M."/>
            <person name="Dessus-Babus S."/>
            <person name="Burckhardt D."/>
            <person name="Oertli M."/>
            <person name="Naumann U."/>
            <person name="Petersen F."/>
            <person name="Wong J."/>
        </authorList>
    </citation>
    <scope>NUCLEOTIDE SEQUENCE</scope>
    <source>
        <strain evidence="6">GSM-AAB239-AS_SAM_17_03QT</strain>
    </source>
</reference>
<dbReference type="PROSITE" id="PS51504">
    <property type="entry name" value="H15"/>
    <property type="match status" value="1"/>
</dbReference>
<dbReference type="GO" id="GO:0005730">
    <property type="term" value="C:nucleolus"/>
    <property type="evidence" value="ECO:0007669"/>
    <property type="project" value="TreeGrafter"/>
</dbReference>
<dbReference type="GO" id="GO:0045910">
    <property type="term" value="P:negative regulation of DNA recombination"/>
    <property type="evidence" value="ECO:0007669"/>
    <property type="project" value="TreeGrafter"/>
</dbReference>